<dbReference type="InterPro" id="IPR000241">
    <property type="entry name" value="RlmKL-like_Mtase"/>
</dbReference>
<dbReference type="OrthoDB" id="9784823at2"/>
<dbReference type="PANTHER" id="PTHR14911:SF13">
    <property type="entry name" value="TRNA (GUANINE(6)-N2)-METHYLTRANSFERASE THUMP3"/>
    <property type="match status" value="1"/>
</dbReference>
<feature type="region of interest" description="Disordered" evidence="5">
    <location>
        <begin position="48"/>
        <end position="69"/>
    </location>
</feature>
<keyword evidence="2" id="KW-0808">Transferase</keyword>
<proteinExistence type="predicted"/>
<keyword evidence="3" id="KW-0819">tRNA processing</keyword>
<dbReference type="PROSITE" id="PS51165">
    <property type="entry name" value="THUMP"/>
    <property type="match status" value="1"/>
</dbReference>
<evidence type="ECO:0000313" key="7">
    <source>
        <dbReference type="EMBL" id="QBI19706.1"/>
    </source>
</evidence>
<dbReference type="GO" id="GO:0003723">
    <property type="term" value="F:RNA binding"/>
    <property type="evidence" value="ECO:0007669"/>
    <property type="project" value="UniProtKB-UniRule"/>
</dbReference>
<dbReference type="Gene3D" id="3.40.50.150">
    <property type="entry name" value="Vaccinia Virus protein VP39"/>
    <property type="match status" value="1"/>
</dbReference>
<name>A0A411YES9_9ACTN</name>
<accession>A0A411YES9</accession>
<comment type="subcellular location">
    <subcellularLocation>
        <location evidence="1">Cytoplasm</location>
    </subcellularLocation>
</comment>
<dbReference type="InterPro" id="IPR004114">
    <property type="entry name" value="THUMP_dom"/>
</dbReference>
<reference evidence="7 8" key="1">
    <citation type="submission" date="2019-01" db="EMBL/GenBank/DDBJ databases">
        <title>Egibacter rhizosphaerae EGI 80759T.</title>
        <authorList>
            <person name="Chen D.-D."/>
            <person name="Tian Y."/>
            <person name="Jiao J.-Y."/>
            <person name="Zhang X.-T."/>
            <person name="Zhang Y.-G."/>
            <person name="Zhang Y."/>
            <person name="Xiao M."/>
            <person name="Shu W.-S."/>
            <person name="Li W.-J."/>
        </authorList>
    </citation>
    <scope>NUCLEOTIDE SEQUENCE [LARGE SCALE GENOMIC DNA]</scope>
    <source>
        <strain evidence="7 8">EGI 80759</strain>
    </source>
</reference>
<dbReference type="AlphaFoldDB" id="A0A411YES9"/>
<evidence type="ECO:0000256" key="2">
    <source>
        <dbReference type="ARBA" id="ARBA00022603"/>
    </source>
</evidence>
<evidence type="ECO:0000313" key="8">
    <source>
        <dbReference type="Proteomes" id="UP000291469"/>
    </source>
</evidence>
<dbReference type="GO" id="GO:0016423">
    <property type="term" value="F:tRNA (guanine) methyltransferase activity"/>
    <property type="evidence" value="ECO:0007669"/>
    <property type="project" value="TreeGrafter"/>
</dbReference>
<evidence type="ECO:0000256" key="5">
    <source>
        <dbReference type="SAM" id="MobiDB-lite"/>
    </source>
</evidence>
<dbReference type="PANTHER" id="PTHR14911">
    <property type="entry name" value="THUMP DOMAIN-CONTAINING"/>
    <property type="match status" value="1"/>
</dbReference>
<dbReference type="GO" id="GO:0005737">
    <property type="term" value="C:cytoplasm"/>
    <property type="evidence" value="ECO:0007669"/>
    <property type="project" value="UniProtKB-SubCell"/>
</dbReference>
<dbReference type="GO" id="GO:0030488">
    <property type="term" value="P:tRNA methylation"/>
    <property type="evidence" value="ECO:0007669"/>
    <property type="project" value="TreeGrafter"/>
</dbReference>
<evidence type="ECO:0000256" key="1">
    <source>
        <dbReference type="ARBA" id="ARBA00004496"/>
    </source>
</evidence>
<feature type="domain" description="THUMP" evidence="6">
    <location>
        <begin position="82"/>
        <end position="194"/>
    </location>
</feature>
<gene>
    <name evidence="7" type="ORF">ER308_09205</name>
</gene>
<keyword evidence="2" id="KW-0489">Methyltransferase</keyword>
<dbReference type="CDD" id="cd11715">
    <property type="entry name" value="THUMP_AdoMetMT"/>
    <property type="match status" value="1"/>
</dbReference>
<dbReference type="Proteomes" id="UP000291469">
    <property type="component" value="Chromosome"/>
</dbReference>
<dbReference type="SUPFAM" id="SSF143437">
    <property type="entry name" value="THUMP domain-like"/>
    <property type="match status" value="1"/>
</dbReference>
<evidence type="ECO:0000256" key="4">
    <source>
        <dbReference type="PROSITE-ProRule" id="PRU00529"/>
    </source>
</evidence>
<dbReference type="EMBL" id="CP036402">
    <property type="protein sequence ID" value="QBI19706.1"/>
    <property type="molecule type" value="Genomic_DNA"/>
</dbReference>
<keyword evidence="8" id="KW-1185">Reference proteome</keyword>
<dbReference type="Pfam" id="PF01170">
    <property type="entry name" value="UPF0020"/>
    <property type="match status" value="1"/>
</dbReference>
<dbReference type="SMART" id="SM00981">
    <property type="entry name" value="THUMP"/>
    <property type="match status" value="1"/>
</dbReference>
<sequence>MSLDAGGEPVVVAAARAVHLRGGPDAHVWARCAGGLEREAATELAALGWRPPPTTTPRPPDQPGGTTAGLEWERGAVYGTVDLATLRMTLRAARTVTRVVLLLGTAEVDEVTEIREAVRSLDWDRLPYATFGVRPERHGEHGFRSPDIGREAGAGIIDAFRERTGQRLPVDLDDPTVEIRAELHDRRLRVGYDLAGRSLHRRTWIRAHHHASLKPTVAAGLVALARWRVDERLLDPLAGGGTIPIEAALAALRRPVGPRVLPRLAPLDLDDTRIAVEVEERLEAARVSVDTGARPLDIRGVEKYGRHVADAQRNLAAADLAGVVRIAGGDATTLDDIEAVDCAIANPPYGMRVASPKVIDPLYRGTIARLAERFTDAGRAVWLTPVHHLVRAAGREAGLEAVAARRVGLGTMDAVAFVLAPPGRVSTFVEVAD</sequence>
<organism evidence="7 8">
    <name type="scientific">Egibacter rhizosphaerae</name>
    <dbReference type="NCBI Taxonomy" id="1670831"/>
    <lineage>
        <taxon>Bacteria</taxon>
        <taxon>Bacillati</taxon>
        <taxon>Actinomycetota</taxon>
        <taxon>Nitriliruptoria</taxon>
        <taxon>Egibacterales</taxon>
        <taxon>Egibacteraceae</taxon>
        <taxon>Egibacter</taxon>
    </lineage>
</organism>
<dbReference type="KEGG" id="erz:ER308_09205"/>
<evidence type="ECO:0000256" key="3">
    <source>
        <dbReference type="ARBA" id="ARBA00022694"/>
    </source>
</evidence>
<feature type="compositionally biased region" description="Pro residues" evidence="5">
    <location>
        <begin position="50"/>
        <end position="62"/>
    </location>
</feature>
<protein>
    <recommendedName>
        <fullName evidence="6">THUMP domain-containing protein</fullName>
    </recommendedName>
</protein>
<evidence type="ECO:0000259" key="6">
    <source>
        <dbReference type="PROSITE" id="PS51165"/>
    </source>
</evidence>
<dbReference type="RefSeq" id="WP_131154703.1">
    <property type="nucleotide sequence ID" value="NZ_CP036402.1"/>
</dbReference>
<dbReference type="Gene3D" id="3.30.2130.30">
    <property type="match status" value="1"/>
</dbReference>
<dbReference type="Pfam" id="PF02926">
    <property type="entry name" value="THUMP"/>
    <property type="match status" value="1"/>
</dbReference>
<dbReference type="SUPFAM" id="SSF53335">
    <property type="entry name" value="S-adenosyl-L-methionine-dependent methyltransferases"/>
    <property type="match status" value="1"/>
</dbReference>
<dbReference type="InterPro" id="IPR029063">
    <property type="entry name" value="SAM-dependent_MTases_sf"/>
</dbReference>
<keyword evidence="4" id="KW-0694">RNA-binding</keyword>